<dbReference type="PROSITE" id="PS50010">
    <property type="entry name" value="DH_2"/>
    <property type="match status" value="1"/>
</dbReference>
<dbReference type="SUPFAM" id="SSF50729">
    <property type="entry name" value="PH domain-like"/>
    <property type="match status" value="1"/>
</dbReference>
<dbReference type="InterPro" id="IPR051336">
    <property type="entry name" value="RhoGEF_Guanine_NuclExch_SF"/>
</dbReference>
<keyword evidence="6" id="KW-1185">Reference proteome</keyword>
<feature type="region of interest" description="Disordered" evidence="3">
    <location>
        <begin position="651"/>
        <end position="716"/>
    </location>
</feature>
<dbReference type="AlphaFoldDB" id="A0A2A2LAX4"/>
<gene>
    <name evidence="5" type="ORF">WR25_16353</name>
</gene>
<organism evidence="5 6">
    <name type="scientific">Diploscapter pachys</name>
    <dbReference type="NCBI Taxonomy" id="2018661"/>
    <lineage>
        <taxon>Eukaryota</taxon>
        <taxon>Metazoa</taxon>
        <taxon>Ecdysozoa</taxon>
        <taxon>Nematoda</taxon>
        <taxon>Chromadorea</taxon>
        <taxon>Rhabditida</taxon>
        <taxon>Rhabditina</taxon>
        <taxon>Rhabditomorpha</taxon>
        <taxon>Rhabditoidea</taxon>
        <taxon>Rhabditidae</taxon>
        <taxon>Diploscapter</taxon>
    </lineage>
</organism>
<comment type="similarity">
    <text evidence="2">Belongs to the MCF2 family.</text>
</comment>
<dbReference type="SUPFAM" id="SSF48065">
    <property type="entry name" value="DBL homology domain (DH-domain)"/>
    <property type="match status" value="1"/>
</dbReference>
<evidence type="ECO:0000259" key="4">
    <source>
        <dbReference type="PROSITE" id="PS50010"/>
    </source>
</evidence>
<dbReference type="OrthoDB" id="10004999at2759"/>
<dbReference type="EMBL" id="LIAE01006967">
    <property type="protein sequence ID" value="PAV83340.1"/>
    <property type="molecule type" value="Genomic_DNA"/>
</dbReference>
<dbReference type="InterPro" id="IPR035899">
    <property type="entry name" value="DBL_dom_sf"/>
</dbReference>
<name>A0A2A2LAX4_9BILA</name>
<accession>A0A2A2LAX4</accession>
<dbReference type="Pfam" id="PF23289">
    <property type="entry name" value="Spectrin_5"/>
    <property type="match status" value="1"/>
</dbReference>
<dbReference type="STRING" id="2018661.A0A2A2LAX4"/>
<evidence type="ECO:0000256" key="1">
    <source>
        <dbReference type="ARBA" id="ARBA00022658"/>
    </source>
</evidence>
<dbReference type="Gene3D" id="1.20.900.10">
    <property type="entry name" value="Dbl homology (DH) domain"/>
    <property type="match status" value="1"/>
</dbReference>
<proteinExistence type="inferred from homology"/>
<evidence type="ECO:0000256" key="3">
    <source>
        <dbReference type="SAM" id="MobiDB-lite"/>
    </source>
</evidence>
<dbReference type="Gene3D" id="1.20.58.60">
    <property type="match status" value="1"/>
</dbReference>
<dbReference type="CDD" id="cd00160">
    <property type="entry name" value="RhoGEF"/>
    <property type="match status" value="1"/>
</dbReference>
<dbReference type="InterPro" id="IPR056466">
    <property type="entry name" value="Spectrin_DBS"/>
</dbReference>
<dbReference type="PANTHER" id="PTHR22826">
    <property type="entry name" value="RHO GUANINE EXCHANGE FACTOR-RELATED"/>
    <property type="match status" value="1"/>
</dbReference>
<dbReference type="SUPFAM" id="SSF46966">
    <property type="entry name" value="Spectrin repeat"/>
    <property type="match status" value="1"/>
</dbReference>
<feature type="domain" description="DH" evidence="4">
    <location>
        <begin position="741"/>
        <end position="921"/>
    </location>
</feature>
<dbReference type="GO" id="GO:0005737">
    <property type="term" value="C:cytoplasm"/>
    <property type="evidence" value="ECO:0007669"/>
    <property type="project" value="TreeGrafter"/>
</dbReference>
<dbReference type="Pfam" id="PF13716">
    <property type="entry name" value="CRAL_TRIO_2"/>
    <property type="match status" value="1"/>
</dbReference>
<feature type="region of interest" description="Disordered" evidence="3">
    <location>
        <begin position="1069"/>
        <end position="1112"/>
    </location>
</feature>
<dbReference type="SMART" id="SM00325">
    <property type="entry name" value="RhoGEF"/>
    <property type="match status" value="1"/>
</dbReference>
<evidence type="ECO:0000256" key="2">
    <source>
        <dbReference type="ARBA" id="ARBA00049987"/>
    </source>
</evidence>
<comment type="caution">
    <text evidence="5">The sequence shown here is derived from an EMBL/GenBank/DDBJ whole genome shotgun (WGS) entry which is preliminary data.</text>
</comment>
<feature type="compositionally biased region" description="Low complexity" evidence="3">
    <location>
        <begin position="1074"/>
        <end position="1091"/>
    </location>
</feature>
<dbReference type="InterPro" id="IPR000219">
    <property type="entry name" value="DH_dom"/>
</dbReference>
<dbReference type="Pfam" id="PF00621">
    <property type="entry name" value="RhoGEF"/>
    <property type="match status" value="1"/>
</dbReference>
<evidence type="ECO:0000313" key="6">
    <source>
        <dbReference type="Proteomes" id="UP000218231"/>
    </source>
</evidence>
<reference evidence="5 6" key="1">
    <citation type="journal article" date="2017" name="Curr. Biol.">
        <title>Genome architecture and evolution of a unichromosomal asexual nematode.</title>
        <authorList>
            <person name="Fradin H."/>
            <person name="Zegar C."/>
            <person name="Gutwein M."/>
            <person name="Lucas J."/>
            <person name="Kovtun M."/>
            <person name="Corcoran D."/>
            <person name="Baugh L.R."/>
            <person name="Kiontke K."/>
            <person name="Gunsalus K."/>
            <person name="Fitch D.H."/>
            <person name="Piano F."/>
        </authorList>
    </citation>
    <scope>NUCLEOTIDE SEQUENCE [LARGE SCALE GENOMIC DNA]</scope>
    <source>
        <strain evidence="5">PF1309</strain>
    </source>
</reference>
<dbReference type="GO" id="GO:0005085">
    <property type="term" value="F:guanyl-nucleotide exchange factor activity"/>
    <property type="evidence" value="ECO:0007669"/>
    <property type="project" value="UniProtKB-KW"/>
</dbReference>
<sequence length="1148" mass="128924">MGMVIGKLTQFLSFRGSSKLAYRSNPIFLASSSGGTAESKAQSGACVADLHHPNSLSYTTTDAGMSSRDASDYADGCVIGATSSSRDYIEAPSFLYDVDQDIRQMKSALGATNLLEDSGYQSIMEKCSSSIAASLPIEMILDEQSEADSTDDSWDGFVTVGNERVRIKDLSDILATRFALMTGARTCDDLTIVTFPDSRCLLSFESYRLLITYLLQVHPMEDSQRGFVLIIDRRADKWSSVRTLFIHLNSFFPGKIHVVYLLKPEGVLQRALEVGYRGIADSCAFKVFQFESSVELRSCFKAEQLTMDIGGLIKYNHLEYVQHRMDIERMKSSASAIAEALNEFAKTLRETELPNDADTTARILQTQTCERVAIKEDIKIAMRKCTALLRAVRQNEIKPSAAQLSPTRLHNVSSIERMLIQLDETEKSFDSFWGKHERRLTNCLQLRQFEDLFRKLQASFARHMLYLEEHRGVGDGVAQATQLAQAHAQYTATAMEDVQAAKELKKKGDELRTANEDEHSDSVLPKCDELERMADALTSALERRTQVLRISCTMHDEIRRANVWCSRGVDLLTSLPAVETPSAARTSLTKLDSFLHESNDIRLDSWTNANPAENFVLLTTTETSTLITQVAERMNDILRISAARRDAIARAEEARSRNPPVQVVTPEKKPREREDRSKREKVVKKMEEEDETLRIEDDNTTDETDDSSSSPPEISNERAIDCCDAMESGSLPVEPTSSKSLQSCVINELITTERTYVSELESIVEFYVKPFKLAESQAQLGPEIKGRAHLLFGNLGDLLDFHSQCFLPHLANQPSPSHICKAFVAHKDRFLHLYHHYCQNKSTSEAIRKEFGDGTPFFMECQRRAGHLLPLGAYLLKPVQRITKYQLLLRELERHCSPEVRSDVMCALSTMLELLAQINSNINQLHITGFNGDLRLLGPLRLQSDCNIYAYNRRKKGSRLGRAQRRYALLFDGGLLFCKKKSALTSPSAVESEHFEYKLFIPTNLLAFCESSRFGFERFDVWDTLKVEAYVVEIFDFSIRSRWLERLGHSLTCDAPSLIGGEGIGIDSKRRPKSWSSTVSNESSASSTHTSDSIDSHMDSNGNTHCSPLNSARFPPSISSPANIALEIDTSPNQYVNFDETEELIDSV</sequence>
<dbReference type="InterPro" id="IPR001251">
    <property type="entry name" value="CRAL-TRIO_dom"/>
</dbReference>
<protein>
    <recommendedName>
        <fullName evidence="4">DH domain-containing protein</fullName>
    </recommendedName>
</protein>
<dbReference type="PANTHER" id="PTHR22826:SF211">
    <property type="entry name" value="LD43457P"/>
    <property type="match status" value="1"/>
</dbReference>
<evidence type="ECO:0000313" key="5">
    <source>
        <dbReference type="EMBL" id="PAV83340.1"/>
    </source>
</evidence>
<dbReference type="Proteomes" id="UP000218231">
    <property type="component" value="Unassembled WGS sequence"/>
</dbReference>
<dbReference type="Gene3D" id="2.30.29.30">
    <property type="entry name" value="Pleckstrin-homology domain (PH domain)/Phosphotyrosine-binding domain (PTB)"/>
    <property type="match status" value="1"/>
</dbReference>
<feature type="compositionally biased region" description="Polar residues" evidence="3">
    <location>
        <begin position="1101"/>
        <end position="1110"/>
    </location>
</feature>
<feature type="compositionally biased region" description="Basic and acidic residues" evidence="3">
    <location>
        <begin position="666"/>
        <end position="697"/>
    </location>
</feature>
<dbReference type="InterPro" id="IPR011993">
    <property type="entry name" value="PH-like_dom_sf"/>
</dbReference>
<keyword evidence="1" id="KW-0344">Guanine-nucleotide releasing factor</keyword>